<dbReference type="SUPFAM" id="SSF54001">
    <property type="entry name" value="Cysteine proteinases"/>
    <property type="match status" value="1"/>
</dbReference>
<feature type="domain" description="Peptidase C1A papain C-terminal" evidence="8">
    <location>
        <begin position="117"/>
        <end position="332"/>
    </location>
</feature>
<dbReference type="InterPro" id="IPR025660">
    <property type="entry name" value="Pept_his_AS"/>
</dbReference>
<dbReference type="Proteomes" id="UP000807504">
    <property type="component" value="Unassembled WGS sequence"/>
</dbReference>
<feature type="domain" description="Cathepsin propeptide inhibitor" evidence="9">
    <location>
        <begin position="32"/>
        <end position="91"/>
    </location>
</feature>
<keyword evidence="7" id="KW-0732">Signal</keyword>
<sequence>MAFHIFLVSLFLLNALRTFDTLQADSDPDVRWETFKKTYGKTYKAEEEEMRRKTFEKNFRKISEHNQRYEQGLHSFHLGFNEFADMVLEEFAKMVNGYISSETEAPIPFVVPSNFNAPDSVDWRNQGAVTEVKNQGQCGSCYSFSATGALEGQHKLRRGKLVSLSEQNIIDCSHREGNDGCDGGDMDASFQYVMLNGGLDSEKSYPYKAKVGKCNYKRKNSETMCLGYSDVTPRDEDTLKIAVAMVGPISVAIDASHDSFQLYQGGIYNEPNCSSTYLDHGVLAVGYGSEDGNDYWLVKNSWGTGWGENGYIKMSRNKNNQCGIATEASFPVL</sequence>
<dbReference type="CDD" id="cd02248">
    <property type="entry name" value="Peptidase_C1A"/>
    <property type="match status" value="1"/>
</dbReference>
<name>A0A8T0FQ67_ARGBR</name>
<keyword evidence="5" id="KW-0865">Zymogen</keyword>
<evidence type="ECO:0000256" key="6">
    <source>
        <dbReference type="ARBA" id="ARBA00023157"/>
    </source>
</evidence>
<protein>
    <submittedName>
        <fullName evidence="10">Cathepsin L1 like protein</fullName>
    </submittedName>
</protein>
<comment type="caution">
    <text evidence="10">The sequence shown here is derived from an EMBL/GenBank/DDBJ whole genome shotgun (WGS) entry which is preliminary data.</text>
</comment>
<evidence type="ECO:0000256" key="4">
    <source>
        <dbReference type="ARBA" id="ARBA00022807"/>
    </source>
</evidence>
<dbReference type="Pfam" id="PF00112">
    <property type="entry name" value="Peptidase_C1"/>
    <property type="match status" value="1"/>
</dbReference>
<evidence type="ECO:0000259" key="8">
    <source>
        <dbReference type="SMART" id="SM00645"/>
    </source>
</evidence>
<evidence type="ECO:0000256" key="7">
    <source>
        <dbReference type="SAM" id="SignalP"/>
    </source>
</evidence>
<dbReference type="Pfam" id="PF08246">
    <property type="entry name" value="Inhibitor_I29"/>
    <property type="match status" value="1"/>
</dbReference>
<dbReference type="PANTHER" id="PTHR12411">
    <property type="entry name" value="CYSTEINE PROTEASE FAMILY C1-RELATED"/>
    <property type="match status" value="1"/>
</dbReference>
<dbReference type="EMBL" id="JABXBU010000003">
    <property type="protein sequence ID" value="KAF8793251.1"/>
    <property type="molecule type" value="Genomic_DNA"/>
</dbReference>
<keyword evidence="6" id="KW-1015">Disulfide bond</keyword>
<dbReference type="InterPro" id="IPR013128">
    <property type="entry name" value="Peptidase_C1A"/>
</dbReference>
<gene>
    <name evidence="10" type="ORF">HNY73_004758</name>
</gene>
<reference evidence="10" key="2">
    <citation type="submission" date="2020-06" db="EMBL/GenBank/DDBJ databases">
        <authorList>
            <person name="Sheffer M."/>
        </authorList>
    </citation>
    <scope>NUCLEOTIDE SEQUENCE</scope>
</reference>
<dbReference type="Gene3D" id="3.90.70.10">
    <property type="entry name" value="Cysteine proteinases"/>
    <property type="match status" value="1"/>
</dbReference>
<dbReference type="InterPro" id="IPR000668">
    <property type="entry name" value="Peptidase_C1A_C"/>
</dbReference>
<dbReference type="FunFam" id="3.90.70.10:FF:000006">
    <property type="entry name" value="Cathepsin S"/>
    <property type="match status" value="1"/>
</dbReference>
<evidence type="ECO:0000313" key="11">
    <source>
        <dbReference type="Proteomes" id="UP000807504"/>
    </source>
</evidence>
<dbReference type="GO" id="GO:0006508">
    <property type="term" value="P:proteolysis"/>
    <property type="evidence" value="ECO:0007669"/>
    <property type="project" value="UniProtKB-KW"/>
</dbReference>
<accession>A0A8T0FQ67</accession>
<keyword evidence="3" id="KW-0378">Hydrolase</keyword>
<dbReference type="InterPro" id="IPR038765">
    <property type="entry name" value="Papain-like_cys_pep_sf"/>
</dbReference>
<evidence type="ECO:0000256" key="5">
    <source>
        <dbReference type="ARBA" id="ARBA00023145"/>
    </source>
</evidence>
<keyword evidence="4" id="KW-0788">Thiol protease</keyword>
<dbReference type="SMART" id="SM00645">
    <property type="entry name" value="Pept_C1"/>
    <property type="match status" value="1"/>
</dbReference>
<dbReference type="InterPro" id="IPR025661">
    <property type="entry name" value="Pept_asp_AS"/>
</dbReference>
<evidence type="ECO:0000259" key="9">
    <source>
        <dbReference type="SMART" id="SM00848"/>
    </source>
</evidence>
<feature type="chain" id="PRO_5035821747" evidence="7">
    <location>
        <begin position="19"/>
        <end position="333"/>
    </location>
</feature>
<dbReference type="PROSITE" id="PS00139">
    <property type="entry name" value="THIOL_PROTEASE_CYS"/>
    <property type="match status" value="1"/>
</dbReference>
<dbReference type="OMA" id="MSIYLKW"/>
<dbReference type="PROSITE" id="PS00640">
    <property type="entry name" value="THIOL_PROTEASE_ASN"/>
    <property type="match status" value="1"/>
</dbReference>
<keyword evidence="2" id="KW-0645">Protease</keyword>
<comment type="similarity">
    <text evidence="1">Belongs to the peptidase C1 family.</text>
</comment>
<evidence type="ECO:0000256" key="3">
    <source>
        <dbReference type="ARBA" id="ARBA00022801"/>
    </source>
</evidence>
<feature type="signal peptide" evidence="7">
    <location>
        <begin position="1"/>
        <end position="18"/>
    </location>
</feature>
<evidence type="ECO:0000313" key="10">
    <source>
        <dbReference type="EMBL" id="KAF8793251.1"/>
    </source>
</evidence>
<organism evidence="10 11">
    <name type="scientific">Argiope bruennichi</name>
    <name type="common">Wasp spider</name>
    <name type="synonym">Aranea bruennichi</name>
    <dbReference type="NCBI Taxonomy" id="94029"/>
    <lineage>
        <taxon>Eukaryota</taxon>
        <taxon>Metazoa</taxon>
        <taxon>Ecdysozoa</taxon>
        <taxon>Arthropoda</taxon>
        <taxon>Chelicerata</taxon>
        <taxon>Arachnida</taxon>
        <taxon>Araneae</taxon>
        <taxon>Araneomorphae</taxon>
        <taxon>Entelegynae</taxon>
        <taxon>Araneoidea</taxon>
        <taxon>Araneidae</taxon>
        <taxon>Argiope</taxon>
    </lineage>
</organism>
<reference evidence="10" key="1">
    <citation type="journal article" date="2020" name="bioRxiv">
        <title>Chromosome-level reference genome of the European wasp spider Argiope bruennichi: a resource for studies on range expansion and evolutionary adaptation.</title>
        <authorList>
            <person name="Sheffer M.M."/>
            <person name="Hoppe A."/>
            <person name="Krehenwinkel H."/>
            <person name="Uhl G."/>
            <person name="Kuss A.W."/>
            <person name="Jensen L."/>
            <person name="Jensen C."/>
            <person name="Gillespie R.G."/>
            <person name="Hoff K.J."/>
            <person name="Prost S."/>
        </authorList>
    </citation>
    <scope>NUCLEOTIDE SEQUENCE</scope>
</reference>
<proteinExistence type="inferred from homology"/>
<dbReference type="AlphaFoldDB" id="A0A8T0FQ67"/>
<dbReference type="GO" id="GO:0008234">
    <property type="term" value="F:cysteine-type peptidase activity"/>
    <property type="evidence" value="ECO:0007669"/>
    <property type="project" value="UniProtKB-KW"/>
</dbReference>
<dbReference type="InterPro" id="IPR000169">
    <property type="entry name" value="Pept_cys_AS"/>
</dbReference>
<dbReference type="InterPro" id="IPR013201">
    <property type="entry name" value="Prot_inhib_I29"/>
</dbReference>
<dbReference type="OrthoDB" id="10253408at2759"/>
<keyword evidence="11" id="KW-1185">Reference proteome</keyword>
<dbReference type="SMART" id="SM00848">
    <property type="entry name" value="Inhibitor_I29"/>
    <property type="match status" value="1"/>
</dbReference>
<dbReference type="PRINTS" id="PR00705">
    <property type="entry name" value="PAPAIN"/>
</dbReference>
<evidence type="ECO:0000256" key="2">
    <source>
        <dbReference type="ARBA" id="ARBA00022670"/>
    </source>
</evidence>
<evidence type="ECO:0000256" key="1">
    <source>
        <dbReference type="ARBA" id="ARBA00008455"/>
    </source>
</evidence>
<dbReference type="PROSITE" id="PS00639">
    <property type="entry name" value="THIOL_PROTEASE_HIS"/>
    <property type="match status" value="1"/>
</dbReference>
<dbReference type="InterPro" id="IPR039417">
    <property type="entry name" value="Peptidase_C1A_papain-like"/>
</dbReference>